<name>A0A8S3D506_9BILA</name>
<evidence type="ECO:0000313" key="2">
    <source>
        <dbReference type="EMBL" id="CAF4949314.1"/>
    </source>
</evidence>
<dbReference type="EMBL" id="CAJOBI010123160">
    <property type="protein sequence ID" value="CAF4688322.1"/>
    <property type="molecule type" value="Genomic_DNA"/>
</dbReference>
<evidence type="ECO:0000313" key="1">
    <source>
        <dbReference type="EMBL" id="CAF4688322.1"/>
    </source>
</evidence>
<dbReference type="EMBL" id="CAJOBJ010189764">
    <property type="protein sequence ID" value="CAF4949314.1"/>
    <property type="molecule type" value="Genomic_DNA"/>
</dbReference>
<accession>A0A8S3D506</accession>
<proteinExistence type="predicted"/>
<gene>
    <name evidence="2" type="ORF">GIL414_LOCUS54233</name>
    <name evidence="1" type="ORF">SMN809_LOCUS42566</name>
</gene>
<feature type="non-terminal residue" evidence="2">
    <location>
        <position position="17"/>
    </location>
</feature>
<dbReference type="Proteomes" id="UP000681720">
    <property type="component" value="Unassembled WGS sequence"/>
</dbReference>
<sequence>MVRYLLKLGANVNIETN</sequence>
<evidence type="ECO:0000313" key="3">
    <source>
        <dbReference type="Proteomes" id="UP000681720"/>
    </source>
</evidence>
<dbReference type="Proteomes" id="UP000676336">
    <property type="component" value="Unassembled WGS sequence"/>
</dbReference>
<organism evidence="2 3">
    <name type="scientific">Rotaria magnacalcarata</name>
    <dbReference type="NCBI Taxonomy" id="392030"/>
    <lineage>
        <taxon>Eukaryota</taxon>
        <taxon>Metazoa</taxon>
        <taxon>Spiralia</taxon>
        <taxon>Gnathifera</taxon>
        <taxon>Rotifera</taxon>
        <taxon>Eurotatoria</taxon>
        <taxon>Bdelloidea</taxon>
        <taxon>Philodinida</taxon>
        <taxon>Philodinidae</taxon>
        <taxon>Rotaria</taxon>
    </lineage>
</organism>
<protein>
    <submittedName>
        <fullName evidence="2">Uncharacterized protein</fullName>
    </submittedName>
</protein>
<dbReference type="AlphaFoldDB" id="A0A8S3D506"/>
<comment type="caution">
    <text evidence="2">The sequence shown here is derived from an EMBL/GenBank/DDBJ whole genome shotgun (WGS) entry which is preliminary data.</text>
</comment>
<reference evidence="2" key="1">
    <citation type="submission" date="2021-02" db="EMBL/GenBank/DDBJ databases">
        <authorList>
            <person name="Nowell W R."/>
        </authorList>
    </citation>
    <scope>NUCLEOTIDE SEQUENCE</scope>
</reference>